<evidence type="ECO:0000256" key="1">
    <source>
        <dbReference type="ARBA" id="ARBA00001798"/>
    </source>
</evidence>
<dbReference type="Gene3D" id="3.30.40.10">
    <property type="entry name" value="Zinc/RING finger domain, C3HC4 (zinc finger)"/>
    <property type="match status" value="1"/>
</dbReference>
<dbReference type="InterPro" id="IPR001841">
    <property type="entry name" value="Znf_RING"/>
</dbReference>
<evidence type="ECO:0000313" key="16">
    <source>
        <dbReference type="EMBL" id="KZV24235.1"/>
    </source>
</evidence>
<evidence type="ECO:0000259" key="15">
    <source>
        <dbReference type="PROSITE" id="PS51873"/>
    </source>
</evidence>
<dbReference type="FunFam" id="1.20.120.1750:FF:000027">
    <property type="entry name" value="RBR-type E3 ubiquitin transferase"/>
    <property type="match status" value="1"/>
</dbReference>
<dbReference type="SMART" id="SM00647">
    <property type="entry name" value="IBR"/>
    <property type="match status" value="2"/>
</dbReference>
<evidence type="ECO:0000256" key="11">
    <source>
        <dbReference type="ARBA" id="ARBA00022786"/>
    </source>
</evidence>
<organism evidence="16 17">
    <name type="scientific">Dorcoceras hygrometricum</name>
    <dbReference type="NCBI Taxonomy" id="472368"/>
    <lineage>
        <taxon>Eukaryota</taxon>
        <taxon>Viridiplantae</taxon>
        <taxon>Streptophyta</taxon>
        <taxon>Embryophyta</taxon>
        <taxon>Tracheophyta</taxon>
        <taxon>Spermatophyta</taxon>
        <taxon>Magnoliopsida</taxon>
        <taxon>eudicotyledons</taxon>
        <taxon>Gunneridae</taxon>
        <taxon>Pentapetalae</taxon>
        <taxon>asterids</taxon>
        <taxon>lamiids</taxon>
        <taxon>Lamiales</taxon>
        <taxon>Gesneriaceae</taxon>
        <taxon>Didymocarpoideae</taxon>
        <taxon>Trichosporeae</taxon>
        <taxon>Loxocarpinae</taxon>
        <taxon>Dorcoceras</taxon>
    </lineage>
</organism>
<keyword evidence="11" id="KW-0833">Ubl conjugation pathway</keyword>
<reference evidence="16 17" key="1">
    <citation type="journal article" date="2015" name="Proc. Natl. Acad. Sci. U.S.A.">
        <title>The resurrection genome of Boea hygrometrica: A blueprint for survival of dehydration.</title>
        <authorList>
            <person name="Xiao L."/>
            <person name="Yang G."/>
            <person name="Zhang L."/>
            <person name="Yang X."/>
            <person name="Zhao S."/>
            <person name="Ji Z."/>
            <person name="Zhou Q."/>
            <person name="Hu M."/>
            <person name="Wang Y."/>
            <person name="Chen M."/>
            <person name="Xu Y."/>
            <person name="Jin H."/>
            <person name="Xiao X."/>
            <person name="Hu G."/>
            <person name="Bao F."/>
            <person name="Hu Y."/>
            <person name="Wan P."/>
            <person name="Li L."/>
            <person name="Deng X."/>
            <person name="Kuang T."/>
            <person name="Xiang C."/>
            <person name="Zhu J.K."/>
            <person name="Oliver M.J."/>
            <person name="He Y."/>
        </authorList>
    </citation>
    <scope>NUCLEOTIDE SEQUENCE [LARGE SCALE GENOMIC DNA]</scope>
    <source>
        <strain evidence="17">cv. XS01</strain>
    </source>
</reference>
<dbReference type="AlphaFoldDB" id="A0A2Z7AQY0"/>
<dbReference type="PANTHER" id="PTHR11685">
    <property type="entry name" value="RBR FAMILY RING FINGER AND IBR DOMAIN-CONTAINING"/>
    <property type="match status" value="1"/>
</dbReference>
<dbReference type="GO" id="GO:0016567">
    <property type="term" value="P:protein ubiquitination"/>
    <property type="evidence" value="ECO:0007669"/>
    <property type="project" value="UniProtKB-UniPathway"/>
</dbReference>
<dbReference type="InterPro" id="IPR002867">
    <property type="entry name" value="IBR_dom"/>
</dbReference>
<keyword evidence="10 13" id="KW-0863">Zinc-finger</keyword>
<comment type="pathway">
    <text evidence="4">Protein modification; protein ubiquitination.</text>
</comment>
<dbReference type="InterPro" id="IPR013083">
    <property type="entry name" value="Znf_RING/FYVE/PHD"/>
</dbReference>
<name>A0A2Z7AQY0_9LAMI</name>
<accession>A0A2Z7AQY0</accession>
<evidence type="ECO:0000256" key="7">
    <source>
        <dbReference type="ARBA" id="ARBA00022679"/>
    </source>
</evidence>
<dbReference type="InterPro" id="IPR031127">
    <property type="entry name" value="E3_UB_ligase_RBR"/>
</dbReference>
<dbReference type="FunFam" id="3.30.40.10:FF:000019">
    <property type="entry name" value="RBR-type E3 ubiquitin transferase"/>
    <property type="match status" value="1"/>
</dbReference>
<dbReference type="PROSITE" id="PS51873">
    <property type="entry name" value="TRIAD"/>
    <property type="match status" value="1"/>
</dbReference>
<evidence type="ECO:0000256" key="6">
    <source>
        <dbReference type="ARBA" id="ARBA00012251"/>
    </source>
</evidence>
<keyword evidence="7" id="KW-0808">Transferase</keyword>
<dbReference type="OrthoDB" id="875030at2759"/>
<proteinExistence type="inferred from homology"/>
<dbReference type="GO" id="GO:0061630">
    <property type="term" value="F:ubiquitin protein ligase activity"/>
    <property type="evidence" value="ECO:0007669"/>
    <property type="project" value="UniProtKB-EC"/>
</dbReference>
<dbReference type="EC" id="2.3.2.31" evidence="6"/>
<dbReference type="PROSITE" id="PS50089">
    <property type="entry name" value="ZF_RING_2"/>
    <property type="match status" value="1"/>
</dbReference>
<evidence type="ECO:0000256" key="9">
    <source>
        <dbReference type="ARBA" id="ARBA00022737"/>
    </source>
</evidence>
<comment type="function">
    <text evidence="3">Might act as an E3 ubiquitin-protein ligase, or as part of E3 complex, which accepts ubiquitin from specific E2 ubiquitin-conjugating enzymes and then transfers it to substrates.</text>
</comment>
<keyword evidence="17" id="KW-1185">Reference proteome</keyword>
<dbReference type="Pfam" id="PF01485">
    <property type="entry name" value="IBR"/>
    <property type="match status" value="1"/>
</dbReference>
<evidence type="ECO:0000256" key="5">
    <source>
        <dbReference type="ARBA" id="ARBA00005884"/>
    </source>
</evidence>
<dbReference type="UniPathway" id="UPA00143"/>
<keyword evidence="8" id="KW-0479">Metal-binding</keyword>
<feature type="domain" description="RING-type" evidence="14">
    <location>
        <begin position="134"/>
        <end position="181"/>
    </location>
</feature>
<feature type="domain" description="RING-type" evidence="15">
    <location>
        <begin position="130"/>
        <end position="342"/>
    </location>
</feature>
<dbReference type="EMBL" id="KV012839">
    <property type="protein sequence ID" value="KZV24235.1"/>
    <property type="molecule type" value="Genomic_DNA"/>
</dbReference>
<evidence type="ECO:0000313" key="17">
    <source>
        <dbReference type="Proteomes" id="UP000250235"/>
    </source>
</evidence>
<comment type="catalytic activity">
    <reaction evidence="1">
        <text>[E2 ubiquitin-conjugating enzyme]-S-ubiquitinyl-L-cysteine + [acceptor protein]-L-lysine = [E2 ubiquitin-conjugating enzyme]-L-cysteine + [acceptor protein]-N(6)-ubiquitinyl-L-lysine.</text>
        <dbReference type="EC" id="2.3.2.31"/>
    </reaction>
</comment>
<evidence type="ECO:0000256" key="10">
    <source>
        <dbReference type="ARBA" id="ARBA00022771"/>
    </source>
</evidence>
<evidence type="ECO:0000256" key="2">
    <source>
        <dbReference type="ARBA" id="ARBA00001947"/>
    </source>
</evidence>
<evidence type="ECO:0000259" key="14">
    <source>
        <dbReference type="PROSITE" id="PS50089"/>
    </source>
</evidence>
<protein>
    <recommendedName>
        <fullName evidence="6">RBR-type E3 ubiquitin transferase</fullName>
        <ecNumber evidence="6">2.3.2.31</ecNumber>
    </recommendedName>
</protein>
<keyword evidence="12" id="KW-0862">Zinc</keyword>
<keyword evidence="9" id="KW-0677">Repeat</keyword>
<evidence type="ECO:0000256" key="8">
    <source>
        <dbReference type="ARBA" id="ARBA00022723"/>
    </source>
</evidence>
<dbReference type="Gene3D" id="1.20.120.1750">
    <property type="match status" value="1"/>
</dbReference>
<evidence type="ECO:0000256" key="3">
    <source>
        <dbReference type="ARBA" id="ARBA00003976"/>
    </source>
</evidence>
<comment type="similarity">
    <text evidence="5">Belongs to the RBR family. Ariadne subfamily.</text>
</comment>
<evidence type="ECO:0000256" key="4">
    <source>
        <dbReference type="ARBA" id="ARBA00004906"/>
    </source>
</evidence>
<dbReference type="InterPro" id="IPR044066">
    <property type="entry name" value="TRIAD_supradom"/>
</dbReference>
<dbReference type="CDD" id="cd20346">
    <property type="entry name" value="BRcat_RBR_ANKIB1"/>
    <property type="match status" value="1"/>
</dbReference>
<gene>
    <name evidence="16" type="ORF">F511_01717</name>
</gene>
<dbReference type="SUPFAM" id="SSF57850">
    <property type="entry name" value="RING/U-box"/>
    <property type="match status" value="3"/>
</dbReference>
<dbReference type="Pfam" id="PF22191">
    <property type="entry name" value="IBR_1"/>
    <property type="match status" value="1"/>
</dbReference>
<evidence type="ECO:0000256" key="12">
    <source>
        <dbReference type="ARBA" id="ARBA00022833"/>
    </source>
</evidence>
<sequence length="514" mass="59738">MDSDDRYHRGRVISELPIKKISGVEEMEEETEDHGGDEESDGGYPILIGHQKNFTILKVKDILQRQLNDILWISNVLRVSRFESLTLLCYYNWDVDRIHEEWFRDEQKVRISVGILDTSSIKRPIWCPNTSFLCNICCESLEGDQIRWAICGHPFCVQCWKTYISVSVKDRGIGCLRLRCPYPSCDANVGITMIHNLGSGSDYNRYQNYLFRSYVEGSRKRKWCPAPGCINATEYEAGISESYDVKCDCGHKFCWNCTDEAHRPLGCNMVAKWYEKSHDEGENLTWIKAFTKPCPKCNQPIEKNQGCNHMTCRPPCGFEFCWSCLGAWEEHKGSLYECNQYTRAMTEEDRGRDVLKKDLERYAHYYEQWASNEESKRAALVDLNLARNVYAHKLARIQGEPHVQLVFLIEAWEQIVECRRVLKWSYAYGYFILEDGSGKMRLFEHLQGEAERALVRLHHCMENELMEKYLKANGPLPKVEFNDFRCKLTTLTGVTSHFFENLVTALENNLSEVS</sequence>
<dbReference type="GO" id="GO:0008270">
    <property type="term" value="F:zinc ion binding"/>
    <property type="evidence" value="ECO:0007669"/>
    <property type="project" value="UniProtKB-KW"/>
</dbReference>
<comment type="cofactor">
    <cofactor evidence="2">
        <name>Zn(2+)</name>
        <dbReference type="ChEBI" id="CHEBI:29105"/>
    </cofactor>
</comment>
<evidence type="ECO:0000256" key="13">
    <source>
        <dbReference type="PROSITE-ProRule" id="PRU00175"/>
    </source>
</evidence>
<dbReference type="Proteomes" id="UP000250235">
    <property type="component" value="Unassembled WGS sequence"/>
</dbReference>